<feature type="transmembrane region" description="Helical" evidence="2">
    <location>
        <begin position="86"/>
        <end position="103"/>
    </location>
</feature>
<keyword evidence="2" id="KW-1133">Transmembrane helix</keyword>
<feature type="transmembrane region" description="Helical" evidence="2">
    <location>
        <begin position="249"/>
        <end position="272"/>
    </location>
</feature>
<sequence length="273" mass="27240">MAVLGAFLAALGVADAFRDTHPHGISPARRYTALGAGLVTLIALLAAGGVAPATGLRLGVPLALLLAVWVLLDLITRAIGATAARSAAFLAVGSGIIVALVFADDGSGAWPSWAPGPLSALSPSEVVFVTGIALAQVTTANVLVRLILDAVKVPTKAGADRLRSGRVLGPMERLFIVGLGLAGNLTAAAVVVGAKGLLRFPELAASESSTRAAASPIIVQSSGGSEPAKGVDISPTVPAHQGPNPVTEYFLIGSFASWLIALAGLGLASLVLG</sequence>
<dbReference type="Proteomes" id="UP001596011">
    <property type="component" value="Unassembled WGS sequence"/>
</dbReference>
<reference evidence="4" key="1">
    <citation type="journal article" date="2019" name="Int. J. Syst. Evol. Microbiol.">
        <title>The Global Catalogue of Microorganisms (GCM) 10K type strain sequencing project: providing services to taxonomists for standard genome sequencing and annotation.</title>
        <authorList>
            <consortium name="The Broad Institute Genomics Platform"/>
            <consortium name="The Broad Institute Genome Sequencing Center for Infectious Disease"/>
            <person name="Wu L."/>
            <person name="Ma J."/>
        </authorList>
    </citation>
    <scope>NUCLEOTIDE SEQUENCE [LARGE SCALE GENOMIC DNA]</scope>
    <source>
        <strain evidence="4">CCUG 42722</strain>
    </source>
</reference>
<evidence type="ECO:0000313" key="3">
    <source>
        <dbReference type="EMBL" id="MFC4626824.1"/>
    </source>
</evidence>
<keyword evidence="2" id="KW-0472">Membrane</keyword>
<feature type="region of interest" description="Disordered" evidence="1">
    <location>
        <begin position="220"/>
        <end position="239"/>
    </location>
</feature>
<accession>A0ABV9HBW2</accession>
<organism evidence="3 4">
    <name type="scientific">Promicromonospora alba</name>
    <dbReference type="NCBI Taxonomy" id="1616110"/>
    <lineage>
        <taxon>Bacteria</taxon>
        <taxon>Bacillati</taxon>
        <taxon>Actinomycetota</taxon>
        <taxon>Actinomycetes</taxon>
        <taxon>Micrococcales</taxon>
        <taxon>Promicromonosporaceae</taxon>
        <taxon>Promicromonospora</taxon>
    </lineage>
</organism>
<comment type="caution">
    <text evidence="3">The sequence shown here is derived from an EMBL/GenBank/DDBJ whole genome shotgun (WGS) entry which is preliminary data.</text>
</comment>
<keyword evidence="2" id="KW-0812">Transmembrane</keyword>
<keyword evidence="4" id="KW-1185">Reference proteome</keyword>
<evidence type="ECO:0000313" key="4">
    <source>
        <dbReference type="Proteomes" id="UP001596011"/>
    </source>
</evidence>
<feature type="transmembrane region" description="Helical" evidence="2">
    <location>
        <begin position="32"/>
        <end position="51"/>
    </location>
</feature>
<gene>
    <name evidence="3" type="ORF">ACFO6V_01175</name>
</gene>
<evidence type="ECO:0000256" key="1">
    <source>
        <dbReference type="SAM" id="MobiDB-lite"/>
    </source>
</evidence>
<name>A0ABV9HBW2_9MICO</name>
<evidence type="ECO:0000256" key="2">
    <source>
        <dbReference type="SAM" id="Phobius"/>
    </source>
</evidence>
<dbReference type="RefSeq" id="WP_377131300.1">
    <property type="nucleotide sequence ID" value="NZ_JBHSFI010000001.1"/>
</dbReference>
<protein>
    <submittedName>
        <fullName evidence="3">Uncharacterized protein</fullName>
    </submittedName>
</protein>
<proteinExistence type="predicted"/>
<dbReference type="EMBL" id="JBHSFI010000001">
    <property type="protein sequence ID" value="MFC4626824.1"/>
    <property type="molecule type" value="Genomic_DNA"/>
</dbReference>
<feature type="transmembrane region" description="Helical" evidence="2">
    <location>
        <begin position="58"/>
        <end position="80"/>
    </location>
</feature>
<feature type="transmembrane region" description="Helical" evidence="2">
    <location>
        <begin position="174"/>
        <end position="194"/>
    </location>
</feature>